<dbReference type="Gene3D" id="3.40.309.10">
    <property type="entry name" value="Aldehyde Dehydrogenase, Chain A, domain 2"/>
    <property type="match status" value="1"/>
</dbReference>
<dbReference type="GO" id="GO:0016620">
    <property type="term" value="F:oxidoreductase activity, acting on the aldehyde or oxo group of donors, NAD or NADP as acceptor"/>
    <property type="evidence" value="ECO:0007669"/>
    <property type="project" value="InterPro"/>
</dbReference>
<evidence type="ECO:0000256" key="3">
    <source>
        <dbReference type="PROSITE-ProRule" id="PRU10007"/>
    </source>
</evidence>
<dbReference type="PANTHER" id="PTHR11699">
    <property type="entry name" value="ALDEHYDE DEHYDROGENASE-RELATED"/>
    <property type="match status" value="1"/>
</dbReference>
<dbReference type="InterPro" id="IPR016163">
    <property type="entry name" value="Ald_DH_C"/>
</dbReference>
<evidence type="ECO:0000256" key="2">
    <source>
        <dbReference type="ARBA" id="ARBA00023002"/>
    </source>
</evidence>
<dbReference type="AlphaFoldDB" id="A0A3P3VMG7"/>
<dbReference type="InterPro" id="IPR029510">
    <property type="entry name" value="Ald_DH_CS_GLU"/>
</dbReference>
<keyword evidence="2 4" id="KW-0560">Oxidoreductase</keyword>
<evidence type="ECO:0000259" key="5">
    <source>
        <dbReference type="Pfam" id="PF00171"/>
    </source>
</evidence>
<reference evidence="6 7" key="1">
    <citation type="submission" date="2018-08" db="EMBL/GenBank/DDBJ databases">
        <authorList>
            <person name="Khan S.A."/>
        </authorList>
    </citation>
    <scope>NUCLEOTIDE SEQUENCE [LARGE SCALE GENOMIC DNA]</scope>
    <source>
        <strain evidence="6 7">GTF-13</strain>
    </source>
</reference>
<dbReference type="SUPFAM" id="SSF53720">
    <property type="entry name" value="ALDH-like"/>
    <property type="match status" value="1"/>
</dbReference>
<organism evidence="6 7">
    <name type="scientific">Aestuariirhabdus litorea</name>
    <dbReference type="NCBI Taxonomy" id="2528527"/>
    <lineage>
        <taxon>Bacteria</taxon>
        <taxon>Pseudomonadati</taxon>
        <taxon>Pseudomonadota</taxon>
        <taxon>Gammaproteobacteria</taxon>
        <taxon>Oceanospirillales</taxon>
        <taxon>Aestuariirhabdaceae</taxon>
        <taxon>Aestuariirhabdus</taxon>
    </lineage>
</organism>
<dbReference type="RefSeq" id="WP_125014158.1">
    <property type="nucleotide sequence ID" value="NZ_QWEZ01000001.1"/>
</dbReference>
<evidence type="ECO:0000256" key="1">
    <source>
        <dbReference type="ARBA" id="ARBA00009986"/>
    </source>
</evidence>
<reference evidence="6 7" key="2">
    <citation type="submission" date="2018-12" db="EMBL/GenBank/DDBJ databases">
        <title>Simiduia agarivorans gen. nov., sp. nov., a marine, agarolytic bacterium isolated from shallow coastal water from Keelung, Taiwan.</title>
        <authorList>
            <person name="Shieh W.Y."/>
        </authorList>
    </citation>
    <scope>NUCLEOTIDE SEQUENCE [LARGE SCALE GENOMIC DNA]</scope>
    <source>
        <strain evidence="6 7">GTF-13</strain>
    </source>
</reference>
<comment type="caution">
    <text evidence="6">The sequence shown here is derived from an EMBL/GenBank/DDBJ whole genome shotgun (WGS) entry which is preliminary data.</text>
</comment>
<evidence type="ECO:0000313" key="7">
    <source>
        <dbReference type="Proteomes" id="UP000280792"/>
    </source>
</evidence>
<name>A0A3P3VMG7_9GAMM</name>
<accession>A0A3P3VMG7</accession>
<gene>
    <name evidence="6" type="ORF">D0544_01495</name>
</gene>
<dbReference type="FunFam" id="3.40.309.10:FF:000009">
    <property type="entry name" value="Aldehyde dehydrogenase A"/>
    <property type="match status" value="1"/>
</dbReference>
<dbReference type="CDD" id="cd07102">
    <property type="entry name" value="ALDH_EDX86601"/>
    <property type="match status" value="1"/>
</dbReference>
<dbReference type="InterPro" id="IPR016161">
    <property type="entry name" value="Ald_DH/histidinol_DH"/>
</dbReference>
<dbReference type="Proteomes" id="UP000280792">
    <property type="component" value="Unassembled WGS sequence"/>
</dbReference>
<feature type="domain" description="Aldehyde dehydrogenase" evidence="5">
    <location>
        <begin position="5"/>
        <end position="456"/>
    </location>
</feature>
<dbReference type="PROSITE" id="PS00687">
    <property type="entry name" value="ALDEHYDE_DEHYDR_GLU"/>
    <property type="match status" value="1"/>
</dbReference>
<dbReference type="InterPro" id="IPR015590">
    <property type="entry name" value="Aldehyde_DH_dom"/>
</dbReference>
<dbReference type="EMBL" id="QWEZ01000001">
    <property type="protein sequence ID" value="RRJ83820.1"/>
    <property type="molecule type" value="Genomic_DNA"/>
</dbReference>
<comment type="similarity">
    <text evidence="1 4">Belongs to the aldehyde dehydrogenase family.</text>
</comment>
<feature type="active site" evidence="3">
    <location>
        <position position="232"/>
    </location>
</feature>
<dbReference type="Pfam" id="PF00171">
    <property type="entry name" value="Aldedh"/>
    <property type="match status" value="1"/>
</dbReference>
<proteinExistence type="inferred from homology"/>
<dbReference type="Gene3D" id="3.40.605.10">
    <property type="entry name" value="Aldehyde Dehydrogenase, Chain A, domain 1"/>
    <property type="match status" value="1"/>
</dbReference>
<sequence length="463" mass="50304">MNTATTLKCISPIDGSVYAEREVLSISDAQQRIQAVRKAQTLWSTKPLRERIALVRAGVERLGQMNDEIVPELARMMGRPIRYGGEFGGVSERANYMADIATEALAPMVVEASEAFERRILREPHGLVLVIAPWNYPYMTAINTVAPALIAGNAVVLKHSTQTLLVGERMVQAFLEAGLPADLFINIFCDHDTMEQLIAQRQFDFINFTGSVGGGQAIERAAAGTFTGLGLELGGKDPGYVMEDANLDAAVDTLIDGAMFNSGQCCCGIERIYVHASLYDAFVEKAVQLVSTYKLGNPLNEATTLGPMANKRFATEVRAQIQEAIADGATALIDPALFPEDDGGAYLAPQILTNVDHRMRVMRDESFGPVVGIMKVENDAEAIELMNDCEFGLTASLWTADAERAAAIGAQLQTGTVFMNRADYLDPALCWTGCKNTGRGGALSVIGFHNLTRPKSYHFKRII</sequence>
<evidence type="ECO:0000256" key="4">
    <source>
        <dbReference type="RuleBase" id="RU003345"/>
    </source>
</evidence>
<evidence type="ECO:0000313" key="6">
    <source>
        <dbReference type="EMBL" id="RRJ83820.1"/>
    </source>
</evidence>
<protein>
    <submittedName>
        <fullName evidence="6">Aldehyde dehydrogenase family protein</fullName>
    </submittedName>
</protein>
<dbReference type="InterPro" id="IPR016162">
    <property type="entry name" value="Ald_DH_N"/>
</dbReference>
<keyword evidence="7" id="KW-1185">Reference proteome</keyword>